<dbReference type="Proteomes" id="UP000276103">
    <property type="component" value="Unassembled WGS sequence"/>
</dbReference>
<protein>
    <recommendedName>
        <fullName evidence="3">Fatty-acid synthase</fullName>
    </recommendedName>
</protein>
<dbReference type="SUPFAM" id="SSF52980">
    <property type="entry name" value="Restriction endonuclease-like"/>
    <property type="match status" value="1"/>
</dbReference>
<reference evidence="1 2" key="1">
    <citation type="journal article" date="2019" name="Genome Biol. Evol.">
        <title>Day and night: Metabolic profiles and evolutionary relationships of six axenic non-marine cyanobacteria.</title>
        <authorList>
            <person name="Will S.E."/>
            <person name="Henke P."/>
            <person name="Boedeker C."/>
            <person name="Huang S."/>
            <person name="Brinkmann H."/>
            <person name="Rohde M."/>
            <person name="Jarek M."/>
            <person name="Friedl T."/>
            <person name="Seufert S."/>
            <person name="Schumacher M."/>
            <person name="Overmann J."/>
            <person name="Neumann-Schaal M."/>
            <person name="Petersen J."/>
        </authorList>
    </citation>
    <scope>NUCLEOTIDE SEQUENCE [LARGE SCALE GENOMIC DNA]</scope>
    <source>
        <strain evidence="1 2">SAG 1403-4b</strain>
    </source>
</reference>
<name>A0A433UX48_ANAVA</name>
<dbReference type="CDD" id="cd22366">
    <property type="entry name" value="XisH-like"/>
    <property type="match status" value="1"/>
</dbReference>
<dbReference type="EMBL" id="RSCM01000003">
    <property type="protein sequence ID" value="RUS98376.1"/>
    <property type="molecule type" value="Genomic_DNA"/>
</dbReference>
<comment type="caution">
    <text evidence="1">The sequence shown here is derived from an EMBL/GenBank/DDBJ whole genome shotgun (WGS) entry which is preliminary data.</text>
</comment>
<evidence type="ECO:0008006" key="3">
    <source>
        <dbReference type="Google" id="ProtNLM"/>
    </source>
</evidence>
<accession>A0A433UX48</accession>
<evidence type="ECO:0000313" key="1">
    <source>
        <dbReference type="EMBL" id="RUS98376.1"/>
    </source>
</evidence>
<dbReference type="AlphaFoldDB" id="A0A433UX48"/>
<organism evidence="1 2">
    <name type="scientific">Trichormus variabilis SAG 1403-4b</name>
    <dbReference type="NCBI Taxonomy" id="447716"/>
    <lineage>
        <taxon>Bacteria</taxon>
        <taxon>Bacillati</taxon>
        <taxon>Cyanobacteriota</taxon>
        <taxon>Cyanophyceae</taxon>
        <taxon>Nostocales</taxon>
        <taxon>Nostocaceae</taxon>
        <taxon>Trichormus</taxon>
    </lineage>
</organism>
<proteinExistence type="predicted"/>
<dbReference type="Gene3D" id="3.40.1350.10">
    <property type="match status" value="1"/>
</dbReference>
<sequence>MPAKDIYHNAVKNALIKEGWIITNDPLHLKWGQKDMYVDLGAKQLLAAEQGTRKIAVEIKSFVSPSEMADLKDAIGGFVLYRAVMNRLEPERILYLGVRDAVFTDLFEEPIGQLLRESENVNLLVFNSETERITQWIP</sequence>
<gene>
    <name evidence="1" type="ORF">DSM107003_14640</name>
</gene>
<dbReference type="InterPro" id="IPR011856">
    <property type="entry name" value="tRNA_endonuc-like_dom_sf"/>
</dbReference>
<dbReference type="OrthoDB" id="456752at2"/>
<dbReference type="RefSeq" id="WP_127053304.1">
    <property type="nucleotide sequence ID" value="NZ_RSCM01000003.1"/>
</dbReference>
<dbReference type="InterPro" id="IPR014919">
    <property type="entry name" value="XisH"/>
</dbReference>
<dbReference type="GO" id="GO:0003676">
    <property type="term" value="F:nucleic acid binding"/>
    <property type="evidence" value="ECO:0007669"/>
    <property type="project" value="InterPro"/>
</dbReference>
<keyword evidence="2" id="KW-1185">Reference proteome</keyword>
<evidence type="ECO:0000313" key="2">
    <source>
        <dbReference type="Proteomes" id="UP000276103"/>
    </source>
</evidence>
<dbReference type="Pfam" id="PF08814">
    <property type="entry name" value="XisH"/>
    <property type="match status" value="1"/>
</dbReference>
<dbReference type="InterPro" id="IPR011335">
    <property type="entry name" value="Restrct_endonuc-II-like"/>
</dbReference>